<dbReference type="InterPro" id="IPR052667">
    <property type="entry name" value="E3_ubiquitin-ligase_RING"/>
</dbReference>
<dbReference type="InterPro" id="IPR013083">
    <property type="entry name" value="Znf_RING/FYVE/PHD"/>
</dbReference>
<dbReference type="OrthoDB" id="6105938at2759"/>
<sequence length="87" mass="9858">MLVLQPSSACDVCMETYDNERDPHLISCGHTFCLSCLELLIPQRCPLCRRDFDPDQVRRLYVSEDDRSATPALSNVTISECSSYAQQ</sequence>
<dbReference type="SMART" id="SM00184">
    <property type="entry name" value="RING"/>
    <property type="match status" value="1"/>
</dbReference>
<dbReference type="InterPro" id="IPR001841">
    <property type="entry name" value="Znf_RING"/>
</dbReference>
<dbReference type="Gene3D" id="3.30.40.10">
    <property type="entry name" value="Zinc/RING finger domain, C3HC4 (zinc finger)"/>
    <property type="match status" value="1"/>
</dbReference>
<evidence type="ECO:0000313" key="6">
    <source>
        <dbReference type="EMBL" id="KZT03708.1"/>
    </source>
</evidence>
<dbReference type="SUPFAM" id="SSF57850">
    <property type="entry name" value="RING/U-box"/>
    <property type="match status" value="1"/>
</dbReference>
<reference evidence="6 7" key="1">
    <citation type="journal article" date="2016" name="Mol. Biol. Evol.">
        <title>Comparative Genomics of Early-Diverging Mushroom-Forming Fungi Provides Insights into the Origins of Lignocellulose Decay Capabilities.</title>
        <authorList>
            <person name="Nagy L.G."/>
            <person name="Riley R."/>
            <person name="Tritt A."/>
            <person name="Adam C."/>
            <person name="Daum C."/>
            <person name="Floudas D."/>
            <person name="Sun H."/>
            <person name="Yadav J.S."/>
            <person name="Pangilinan J."/>
            <person name="Larsson K.H."/>
            <person name="Matsuura K."/>
            <person name="Barry K."/>
            <person name="Labutti K."/>
            <person name="Kuo R."/>
            <person name="Ohm R.A."/>
            <person name="Bhattacharya S.S."/>
            <person name="Shirouzu T."/>
            <person name="Yoshinaga Y."/>
            <person name="Martin F.M."/>
            <person name="Grigoriev I.V."/>
            <person name="Hibbett D.S."/>
        </authorList>
    </citation>
    <scope>NUCLEOTIDE SEQUENCE [LARGE SCALE GENOMIC DNA]</scope>
    <source>
        <strain evidence="6 7">93-53</strain>
    </source>
</reference>
<proteinExistence type="predicted"/>
<evidence type="ECO:0000256" key="1">
    <source>
        <dbReference type="ARBA" id="ARBA00022723"/>
    </source>
</evidence>
<name>A0A165CXY8_9APHY</name>
<evidence type="ECO:0000256" key="4">
    <source>
        <dbReference type="PROSITE-ProRule" id="PRU00175"/>
    </source>
</evidence>
<keyword evidence="3" id="KW-0862">Zinc</keyword>
<evidence type="ECO:0000256" key="3">
    <source>
        <dbReference type="ARBA" id="ARBA00022833"/>
    </source>
</evidence>
<dbReference type="AlphaFoldDB" id="A0A165CXY8"/>
<dbReference type="Pfam" id="PF14634">
    <property type="entry name" value="zf-RING_5"/>
    <property type="match status" value="1"/>
</dbReference>
<protein>
    <recommendedName>
        <fullName evidence="5">RING-type domain-containing protein</fullName>
    </recommendedName>
</protein>
<dbReference type="InterPro" id="IPR017907">
    <property type="entry name" value="Znf_RING_CS"/>
</dbReference>
<dbReference type="PANTHER" id="PTHR47156">
    <property type="entry name" value="PROTEIN CBG20824"/>
    <property type="match status" value="1"/>
</dbReference>
<dbReference type="PROSITE" id="PS00518">
    <property type="entry name" value="ZF_RING_1"/>
    <property type="match status" value="1"/>
</dbReference>
<dbReference type="GO" id="GO:0008270">
    <property type="term" value="F:zinc ion binding"/>
    <property type="evidence" value="ECO:0007669"/>
    <property type="project" value="UniProtKB-KW"/>
</dbReference>
<evidence type="ECO:0000256" key="2">
    <source>
        <dbReference type="ARBA" id="ARBA00022771"/>
    </source>
</evidence>
<gene>
    <name evidence="6" type="ORF">LAESUDRAFT_659264</name>
</gene>
<accession>A0A165CXY8</accession>
<dbReference type="EMBL" id="KV427642">
    <property type="protein sequence ID" value="KZT03708.1"/>
    <property type="molecule type" value="Genomic_DNA"/>
</dbReference>
<dbReference type="Proteomes" id="UP000076871">
    <property type="component" value="Unassembled WGS sequence"/>
</dbReference>
<dbReference type="STRING" id="1314785.A0A165CXY8"/>
<dbReference type="GeneID" id="63821828"/>
<feature type="domain" description="RING-type" evidence="5">
    <location>
        <begin position="10"/>
        <end position="49"/>
    </location>
</feature>
<keyword evidence="2 4" id="KW-0863">Zinc-finger</keyword>
<dbReference type="InParanoid" id="A0A165CXY8"/>
<evidence type="ECO:0000259" key="5">
    <source>
        <dbReference type="PROSITE" id="PS50089"/>
    </source>
</evidence>
<keyword evidence="7" id="KW-1185">Reference proteome</keyword>
<evidence type="ECO:0000313" key="7">
    <source>
        <dbReference type="Proteomes" id="UP000076871"/>
    </source>
</evidence>
<dbReference type="PANTHER" id="PTHR47156:SF10">
    <property type="entry name" value="E3 UBIQUITIN-PROTEIN LIGASE TRIM-21-RELATED"/>
    <property type="match status" value="1"/>
</dbReference>
<dbReference type="RefSeq" id="XP_040761448.1">
    <property type="nucleotide sequence ID" value="XM_040904798.1"/>
</dbReference>
<organism evidence="6 7">
    <name type="scientific">Laetiporus sulphureus 93-53</name>
    <dbReference type="NCBI Taxonomy" id="1314785"/>
    <lineage>
        <taxon>Eukaryota</taxon>
        <taxon>Fungi</taxon>
        <taxon>Dikarya</taxon>
        <taxon>Basidiomycota</taxon>
        <taxon>Agaricomycotina</taxon>
        <taxon>Agaricomycetes</taxon>
        <taxon>Polyporales</taxon>
        <taxon>Laetiporus</taxon>
    </lineage>
</organism>
<dbReference type="PROSITE" id="PS50089">
    <property type="entry name" value="ZF_RING_2"/>
    <property type="match status" value="1"/>
</dbReference>
<keyword evidence="1" id="KW-0479">Metal-binding</keyword>